<evidence type="ECO:0000313" key="3">
    <source>
        <dbReference type="Proteomes" id="UP001165498"/>
    </source>
</evidence>
<dbReference type="EMBL" id="JANFQO010000006">
    <property type="protein sequence ID" value="MCQ4164675.1"/>
    <property type="molecule type" value="Genomic_DNA"/>
</dbReference>
<keyword evidence="3" id="KW-1185">Reference proteome</keyword>
<reference evidence="2" key="1">
    <citation type="submission" date="2022-07" db="EMBL/GenBank/DDBJ databases">
        <title>Tahibacter sp., a new gammaproteobacterium isolated from the silt sample collected at pig farm.</title>
        <authorList>
            <person name="Chen H."/>
        </authorList>
    </citation>
    <scope>NUCLEOTIDE SEQUENCE</scope>
    <source>
        <strain evidence="2">P2K</strain>
    </source>
</reference>
<keyword evidence="1" id="KW-0472">Membrane</keyword>
<feature type="transmembrane region" description="Helical" evidence="1">
    <location>
        <begin position="5"/>
        <end position="28"/>
    </location>
</feature>
<gene>
    <name evidence="2" type="ORF">NM961_08120</name>
</gene>
<keyword evidence="1" id="KW-0812">Transmembrane</keyword>
<dbReference type="Proteomes" id="UP001165498">
    <property type="component" value="Unassembled WGS sequence"/>
</dbReference>
<organism evidence="2 3">
    <name type="scientific">Tahibacter harae</name>
    <dbReference type="NCBI Taxonomy" id="2963937"/>
    <lineage>
        <taxon>Bacteria</taxon>
        <taxon>Pseudomonadati</taxon>
        <taxon>Pseudomonadota</taxon>
        <taxon>Gammaproteobacteria</taxon>
        <taxon>Lysobacterales</taxon>
        <taxon>Rhodanobacteraceae</taxon>
        <taxon>Tahibacter</taxon>
    </lineage>
</organism>
<keyword evidence="1" id="KW-1133">Transmembrane helix</keyword>
<sequence>MLEQILLIAGAAIFGVLGTIHLVCTFFSTKFDPYDPAVRAGMQATTMRITRNTSLWNAWTGFNASHSLGAMVFALFVLLLAGLHMDFLRSAPLFAWLAAANALAWLAVGLRYWFRVPTTGLALSSACFLIAAIRLSWA</sequence>
<evidence type="ECO:0008006" key="4">
    <source>
        <dbReference type="Google" id="ProtNLM"/>
    </source>
</evidence>
<name>A0ABT1QQU5_9GAMM</name>
<feature type="transmembrane region" description="Helical" evidence="1">
    <location>
        <begin position="64"/>
        <end position="81"/>
    </location>
</feature>
<dbReference type="RefSeq" id="WP_255913555.1">
    <property type="nucleotide sequence ID" value="NZ_JANFQO010000006.1"/>
</dbReference>
<evidence type="ECO:0000313" key="2">
    <source>
        <dbReference type="EMBL" id="MCQ4164675.1"/>
    </source>
</evidence>
<dbReference type="NCBIfam" id="NF047765">
    <property type="entry name" value="LIC_13387_fam"/>
    <property type="match status" value="1"/>
</dbReference>
<protein>
    <recommendedName>
        <fullName evidence="4">MAPEG family protein</fullName>
    </recommendedName>
</protein>
<evidence type="ECO:0000256" key="1">
    <source>
        <dbReference type="SAM" id="Phobius"/>
    </source>
</evidence>
<feature type="transmembrane region" description="Helical" evidence="1">
    <location>
        <begin position="93"/>
        <end position="114"/>
    </location>
</feature>
<dbReference type="InterPro" id="IPR058068">
    <property type="entry name" value="LIC_13387-like"/>
</dbReference>
<accession>A0ABT1QQU5</accession>
<proteinExistence type="predicted"/>
<comment type="caution">
    <text evidence="2">The sequence shown here is derived from an EMBL/GenBank/DDBJ whole genome shotgun (WGS) entry which is preliminary data.</text>
</comment>